<keyword evidence="3" id="KW-0119">Carbohydrate metabolism</keyword>
<evidence type="ECO:0000313" key="4">
    <source>
        <dbReference type="EMBL" id="GGI62194.1"/>
    </source>
</evidence>
<sequence length="388" mass="44135">MDKNNNHDLTRTINLKAVTKELFNHSAISRADIARNTGLHKSTISSLFKELDDRNYIKRIGRGSSTESGGRKPEIYRFNENYGYVACFNITYAHLHIMFLNMAGHELSYHRIDLANHEILTVMNLINQALEKAKDKYATERGLLGISFSIHAVVDHNKVIHSPYFPLNGIDLREYYEKHYGVPVLIENEANLAAIFERDYANQSTPKNFIVLSVHRGPGIGIIANHQLFSGFRGMVGELGSVKVPNQQGKLQEVGDYCSVDFIQQQLEKATGHSNLSYREIHQLTRHPNAKVEKVLNNTVEIFSQLIINLTYLYGPERIYINSPLLEVMPAFTLKLNKKLQEYEYQVPLKIINGSQYVSLLGAGALIIRHVLGLENVALKFQWSRKID</sequence>
<reference evidence="5" key="1">
    <citation type="journal article" date="2019" name="Int. J. Syst. Evol. Microbiol.">
        <title>The Global Catalogue of Microorganisms (GCM) 10K type strain sequencing project: providing services to taxonomists for standard genome sequencing and annotation.</title>
        <authorList>
            <consortium name="The Broad Institute Genomics Platform"/>
            <consortium name="The Broad Institute Genome Sequencing Center for Infectious Disease"/>
            <person name="Wu L."/>
            <person name="Ma J."/>
        </authorList>
    </citation>
    <scope>NUCLEOTIDE SEQUENCE [LARGE SCALE GENOMIC DNA]</scope>
    <source>
        <strain evidence="5">CCM 8609</strain>
    </source>
</reference>
<keyword evidence="3" id="KW-0859">Xylose metabolism</keyword>
<dbReference type="SUPFAM" id="SSF46785">
    <property type="entry name" value="Winged helix' DNA-binding domain"/>
    <property type="match status" value="1"/>
</dbReference>
<dbReference type="EMBL" id="BMDS01000001">
    <property type="protein sequence ID" value="GGI62194.1"/>
    <property type="molecule type" value="Genomic_DNA"/>
</dbReference>
<organism evidence="4 5">
    <name type="scientific">Limosilactobacillus caviae</name>
    <dbReference type="NCBI Taxonomy" id="1769424"/>
    <lineage>
        <taxon>Bacteria</taxon>
        <taxon>Bacillati</taxon>
        <taxon>Bacillota</taxon>
        <taxon>Bacilli</taxon>
        <taxon>Lactobacillales</taxon>
        <taxon>Lactobacillaceae</taxon>
        <taxon>Limosilactobacillus</taxon>
    </lineage>
</organism>
<dbReference type="InterPro" id="IPR036390">
    <property type="entry name" value="WH_DNA-bd_sf"/>
</dbReference>
<evidence type="ECO:0000256" key="3">
    <source>
        <dbReference type="ARBA" id="ARBA00022629"/>
    </source>
</evidence>
<dbReference type="Gene3D" id="3.30.420.40">
    <property type="match status" value="2"/>
</dbReference>
<dbReference type="PANTHER" id="PTHR18964">
    <property type="entry name" value="ROK (REPRESSOR, ORF, KINASE) FAMILY"/>
    <property type="match status" value="1"/>
</dbReference>
<evidence type="ECO:0000256" key="1">
    <source>
        <dbReference type="ARBA" id="ARBA00002486"/>
    </source>
</evidence>
<keyword evidence="5" id="KW-1185">Reference proteome</keyword>
<dbReference type="InterPro" id="IPR036388">
    <property type="entry name" value="WH-like_DNA-bd_sf"/>
</dbReference>
<dbReference type="Gene3D" id="1.10.10.10">
    <property type="entry name" value="Winged helix-like DNA-binding domain superfamily/Winged helix DNA-binding domain"/>
    <property type="match status" value="1"/>
</dbReference>
<dbReference type="Proteomes" id="UP000603295">
    <property type="component" value="Unassembled WGS sequence"/>
</dbReference>
<gene>
    <name evidence="4" type="primary">xylR</name>
    <name evidence="4" type="ORF">GCM10011459_00280</name>
</gene>
<accession>A0ABQ2C4B0</accession>
<name>A0ABQ2C4B0_9LACO</name>
<comment type="function">
    <text evidence="1">Transcriptional repressor of xylose-utilizing enzymes.</text>
</comment>
<comment type="similarity">
    <text evidence="2">Belongs to the ROK (NagC/XylR) family.</text>
</comment>
<dbReference type="Pfam" id="PF00480">
    <property type="entry name" value="ROK"/>
    <property type="match status" value="1"/>
</dbReference>
<dbReference type="PANTHER" id="PTHR18964:SF149">
    <property type="entry name" value="BIFUNCTIONAL UDP-N-ACETYLGLUCOSAMINE 2-EPIMERASE_N-ACETYLMANNOSAMINE KINASE"/>
    <property type="match status" value="1"/>
</dbReference>
<evidence type="ECO:0000313" key="5">
    <source>
        <dbReference type="Proteomes" id="UP000603295"/>
    </source>
</evidence>
<dbReference type="SUPFAM" id="SSF53067">
    <property type="entry name" value="Actin-like ATPase domain"/>
    <property type="match status" value="1"/>
</dbReference>
<dbReference type="InterPro" id="IPR000600">
    <property type="entry name" value="ROK"/>
</dbReference>
<comment type="caution">
    <text evidence="4">The sequence shown here is derived from an EMBL/GenBank/DDBJ whole genome shotgun (WGS) entry which is preliminary data.</text>
</comment>
<evidence type="ECO:0000256" key="2">
    <source>
        <dbReference type="ARBA" id="ARBA00006479"/>
    </source>
</evidence>
<proteinExistence type="inferred from homology"/>
<protein>
    <submittedName>
        <fullName evidence="4">Transcriptional regulator</fullName>
    </submittedName>
</protein>
<dbReference type="InterPro" id="IPR043129">
    <property type="entry name" value="ATPase_NBD"/>
</dbReference>
<dbReference type="RefSeq" id="WP_153709488.1">
    <property type="nucleotide sequence ID" value="NZ_BMDS01000001.1"/>
</dbReference>